<keyword evidence="3" id="KW-0732">Signal</keyword>
<keyword evidence="2" id="KW-0812">Transmembrane</keyword>
<dbReference type="EMBL" id="AP024446">
    <property type="protein sequence ID" value="BCS25102.1"/>
    <property type="molecule type" value="Genomic_DNA"/>
</dbReference>
<feature type="transmembrane region" description="Helical" evidence="2">
    <location>
        <begin position="539"/>
        <end position="562"/>
    </location>
</feature>
<feature type="transmembrane region" description="Helical" evidence="2">
    <location>
        <begin position="51"/>
        <end position="71"/>
    </location>
</feature>
<keyword evidence="2" id="KW-1133">Transmembrane helix</keyword>
<keyword evidence="6" id="KW-1185">Reference proteome</keyword>
<name>A0A7R7XP29_9EURO</name>
<accession>A0A7R7XP29</accession>
<dbReference type="AlphaFoldDB" id="A0A7R7XP29"/>
<organism evidence="5 6">
    <name type="scientific">Aspergillus puulaauensis</name>
    <dbReference type="NCBI Taxonomy" id="1220207"/>
    <lineage>
        <taxon>Eukaryota</taxon>
        <taxon>Fungi</taxon>
        <taxon>Dikarya</taxon>
        <taxon>Ascomycota</taxon>
        <taxon>Pezizomycotina</taxon>
        <taxon>Eurotiomycetes</taxon>
        <taxon>Eurotiomycetidae</taxon>
        <taxon>Eurotiales</taxon>
        <taxon>Aspergillaceae</taxon>
        <taxon>Aspergillus</taxon>
    </lineage>
</organism>
<reference evidence="5" key="2">
    <citation type="submission" date="2021-02" db="EMBL/GenBank/DDBJ databases">
        <title>Aspergillus puulaauensis MK2 genome sequence.</title>
        <authorList>
            <person name="Futagami T."/>
            <person name="Mori K."/>
            <person name="Kadooka C."/>
            <person name="Tanaka T."/>
        </authorList>
    </citation>
    <scope>NUCLEOTIDE SEQUENCE</scope>
    <source>
        <strain evidence="5">MK2</strain>
    </source>
</reference>
<feature type="chain" id="PRO_5031085859" description="Glycosyltransferase 2-like domain-containing protein" evidence="3">
    <location>
        <begin position="28"/>
        <end position="583"/>
    </location>
</feature>
<feature type="domain" description="Glycosyltransferase 2-like" evidence="4">
    <location>
        <begin position="240"/>
        <end position="474"/>
    </location>
</feature>
<dbReference type="InterPro" id="IPR029044">
    <property type="entry name" value="Nucleotide-diphossugar_trans"/>
</dbReference>
<reference evidence="5" key="1">
    <citation type="submission" date="2021-01" db="EMBL/GenBank/DDBJ databases">
        <authorList>
            <consortium name="Aspergillus puulaauensis MK2 genome sequencing consortium"/>
            <person name="Kazuki M."/>
            <person name="Futagami T."/>
        </authorList>
    </citation>
    <scope>NUCLEOTIDE SEQUENCE</scope>
    <source>
        <strain evidence="5">MK2</strain>
    </source>
</reference>
<feature type="transmembrane region" description="Helical" evidence="2">
    <location>
        <begin position="466"/>
        <end position="488"/>
    </location>
</feature>
<proteinExistence type="predicted"/>
<evidence type="ECO:0000256" key="3">
    <source>
        <dbReference type="SAM" id="SignalP"/>
    </source>
</evidence>
<dbReference type="Pfam" id="PF13632">
    <property type="entry name" value="Glyco_trans_2_3"/>
    <property type="match status" value="1"/>
</dbReference>
<feature type="transmembrane region" description="Helical" evidence="2">
    <location>
        <begin position="434"/>
        <end position="454"/>
    </location>
</feature>
<dbReference type="OrthoDB" id="5819478at2759"/>
<sequence>MFAQWASRCLPGLSILALLALLFLTSTDVLPGSWKGLPRGKGPTNDPTTLSLAQTIFIVYTILVHLNTLLFTGRLSWALSHAFRQTSKVLKRRSDQSPSTTPEPGSPLTDDSLATALDMKRAQTWATELPEEITHAIILPNYNEDIGTLRDTLEVLASHPRARTQYEIYLAMEQKEAGAAEKAEKLVSLYEKSFALVQPTFHPPGLPLEIAGKSSNVAFAARCIGQVHRAELGSESCNVIITVMDADTNLLQDYFNEIRRLHYAHITEAERTLYSCPIIFDRNSNDSPILVRCADLLWSFAGLSTMYPHSTVSIPTSVYSLPLVLAHRVGGWDSDPTSIGEDMHMMLKCYFETNGSLISRVVHTPASQCNVSSDLPHPGFRRSLDTCVARYRQALRHMWGALDSGFATRNTVSSIRFSWRCLLLKPRHIALMHLLWEAHFLPCHFTILLIFSMVYEQLASFTQTPLHPYITFTFQFTAFLRFASFVWMNICISLYNRWYAVCLQTRRNDTIQLHGGDVNNAGFSDRRPWYRWTFLFERIVFPIAGTVFGAVPTIHAVFMHFWTDRLVYRVSKKPAFAMGAGIV</sequence>
<evidence type="ECO:0000313" key="6">
    <source>
        <dbReference type="Proteomes" id="UP000654913"/>
    </source>
</evidence>
<evidence type="ECO:0000259" key="4">
    <source>
        <dbReference type="Pfam" id="PF13632"/>
    </source>
</evidence>
<dbReference type="KEGG" id="apuu:APUU_41546S"/>
<gene>
    <name evidence="5" type="ORF">APUU_41546S</name>
</gene>
<protein>
    <recommendedName>
        <fullName evidence="4">Glycosyltransferase 2-like domain-containing protein</fullName>
    </recommendedName>
</protein>
<dbReference type="PANTHER" id="PTHR36851:SF1">
    <property type="entry name" value="GLYCO_TRANS_2-LIKE DOMAIN-CONTAINING PROTEIN"/>
    <property type="match status" value="1"/>
</dbReference>
<dbReference type="RefSeq" id="XP_041557296.1">
    <property type="nucleotide sequence ID" value="XM_041704741.1"/>
</dbReference>
<dbReference type="InterPro" id="IPR001173">
    <property type="entry name" value="Glyco_trans_2-like"/>
</dbReference>
<dbReference type="GeneID" id="64975107"/>
<dbReference type="SUPFAM" id="SSF53448">
    <property type="entry name" value="Nucleotide-diphospho-sugar transferases"/>
    <property type="match status" value="1"/>
</dbReference>
<keyword evidence="2" id="KW-0472">Membrane</keyword>
<evidence type="ECO:0000313" key="5">
    <source>
        <dbReference type="EMBL" id="BCS25102.1"/>
    </source>
</evidence>
<evidence type="ECO:0000256" key="2">
    <source>
        <dbReference type="SAM" id="Phobius"/>
    </source>
</evidence>
<dbReference type="PANTHER" id="PTHR36851">
    <property type="entry name" value="UNNAMED PRODUCT"/>
    <property type="match status" value="1"/>
</dbReference>
<feature type="region of interest" description="Disordered" evidence="1">
    <location>
        <begin position="90"/>
        <end position="111"/>
    </location>
</feature>
<feature type="signal peptide" evidence="3">
    <location>
        <begin position="1"/>
        <end position="27"/>
    </location>
</feature>
<dbReference type="Proteomes" id="UP000654913">
    <property type="component" value="Chromosome 4"/>
</dbReference>
<evidence type="ECO:0000256" key="1">
    <source>
        <dbReference type="SAM" id="MobiDB-lite"/>
    </source>
</evidence>